<dbReference type="GO" id="GO:0016616">
    <property type="term" value="F:oxidoreductase activity, acting on the CH-OH group of donors, NAD or NADP as acceptor"/>
    <property type="evidence" value="ECO:0007669"/>
    <property type="project" value="UniProtKB-ARBA"/>
</dbReference>
<dbReference type="FunFam" id="3.40.50.720:FF:000047">
    <property type="entry name" value="NADP-dependent L-serine/L-allo-threonine dehydrogenase"/>
    <property type="match status" value="1"/>
</dbReference>
<name>A0A1L8E4L2_9DIPT</name>
<dbReference type="PRINTS" id="PR00080">
    <property type="entry name" value="SDRFAMILY"/>
</dbReference>
<reference evidence="4" key="1">
    <citation type="submission" date="2016-12" db="EMBL/GenBank/DDBJ databases">
        <title>An insight into the sialome and mialome of the sand fly, Nyssomyia neivai.</title>
        <authorList>
            <person name="Sebastian V."/>
            <person name="Goulart T.M."/>
            <person name="Oliveira W."/>
            <person name="Calvo E."/>
            <person name="Oliveira L.F."/>
            <person name="Pinto M.C."/>
            <person name="Rosselino A.M."/>
            <person name="Ribeiro J.M."/>
        </authorList>
    </citation>
    <scope>NUCLEOTIDE SEQUENCE</scope>
</reference>
<dbReference type="Pfam" id="PF00106">
    <property type="entry name" value="adh_short"/>
    <property type="match status" value="1"/>
</dbReference>
<dbReference type="PANTHER" id="PTHR43115">
    <property type="entry name" value="DEHYDROGENASE/REDUCTASE SDR FAMILY MEMBER 11"/>
    <property type="match status" value="1"/>
</dbReference>
<organism evidence="4">
    <name type="scientific">Nyssomyia neivai</name>
    <dbReference type="NCBI Taxonomy" id="330878"/>
    <lineage>
        <taxon>Eukaryota</taxon>
        <taxon>Metazoa</taxon>
        <taxon>Ecdysozoa</taxon>
        <taxon>Arthropoda</taxon>
        <taxon>Hexapoda</taxon>
        <taxon>Insecta</taxon>
        <taxon>Pterygota</taxon>
        <taxon>Neoptera</taxon>
        <taxon>Endopterygota</taxon>
        <taxon>Diptera</taxon>
        <taxon>Nematocera</taxon>
        <taxon>Psychodoidea</taxon>
        <taxon>Psychodidae</taxon>
        <taxon>Nyssomyia</taxon>
    </lineage>
</organism>
<evidence type="ECO:0000256" key="2">
    <source>
        <dbReference type="ARBA" id="ARBA00023002"/>
    </source>
</evidence>
<dbReference type="InterPro" id="IPR036291">
    <property type="entry name" value="NAD(P)-bd_dom_sf"/>
</dbReference>
<keyword evidence="2" id="KW-0560">Oxidoreductase</keyword>
<dbReference type="SUPFAM" id="SSF51735">
    <property type="entry name" value="NAD(P)-binding Rossmann-fold domains"/>
    <property type="match status" value="1"/>
</dbReference>
<evidence type="ECO:0000313" key="4">
    <source>
        <dbReference type="EMBL" id="JAV13688.1"/>
    </source>
</evidence>
<dbReference type="InterPro" id="IPR002347">
    <property type="entry name" value="SDR_fam"/>
</dbReference>
<dbReference type="Gene3D" id="3.40.50.720">
    <property type="entry name" value="NAD(P)-binding Rossmann-like Domain"/>
    <property type="match status" value="1"/>
</dbReference>
<proteinExistence type="inferred from homology"/>
<dbReference type="PANTHER" id="PTHR43115:SF4">
    <property type="entry name" value="DEHYDROGENASE_REDUCTASE SDR FAMILY MEMBER 11"/>
    <property type="match status" value="1"/>
</dbReference>
<protein>
    <submittedName>
        <fullName evidence="4">Putative dehydrogenase</fullName>
    </submittedName>
</protein>
<sequence>MEQWKGKVAIVTGASSGIGAAIAKDLAISGMITIGLARRVERIEALKKDLPKNVQENLHAVKCDVSKEEEIVKVFSDIDAKFNGIDVLINNAGVFRHTKLIKANNSIPIREVIDTNILGLVFCTREAYKSMETHGRNSHVVHINSTTGHNLSFQPNVNYNIYAPTKYAVTAITEIHRQEFIRSKHHIKVTSISPGIVDTELLPDNIEELIPELPMLQSEDVSKSVLYVLGTPPHVQIHELTIRPFGEVFG</sequence>
<comment type="similarity">
    <text evidence="1 3">Belongs to the short-chain dehydrogenases/reductases (SDR) family.</text>
</comment>
<dbReference type="PRINTS" id="PR00081">
    <property type="entry name" value="GDHRDH"/>
</dbReference>
<accession>A0A1L8E4L2</accession>
<dbReference type="AlphaFoldDB" id="A0A1L8E4L2"/>
<evidence type="ECO:0000256" key="3">
    <source>
        <dbReference type="RuleBase" id="RU000363"/>
    </source>
</evidence>
<evidence type="ECO:0000256" key="1">
    <source>
        <dbReference type="ARBA" id="ARBA00006484"/>
    </source>
</evidence>
<dbReference type="EMBL" id="GFDF01000396">
    <property type="protein sequence ID" value="JAV13688.1"/>
    <property type="molecule type" value="Transcribed_RNA"/>
</dbReference>